<evidence type="ECO:0000256" key="1">
    <source>
        <dbReference type="SAM" id="MobiDB-lite"/>
    </source>
</evidence>
<feature type="compositionally biased region" description="Basic and acidic residues" evidence="1">
    <location>
        <begin position="753"/>
        <end position="763"/>
    </location>
</feature>
<feature type="compositionally biased region" description="Basic residues" evidence="1">
    <location>
        <begin position="1"/>
        <end position="10"/>
    </location>
</feature>
<evidence type="ECO:0000313" key="2">
    <source>
        <dbReference type="EMBL" id="CAG2257365.1"/>
    </source>
</evidence>
<dbReference type="AlphaFoldDB" id="A0A8S3VPP6"/>
<sequence length="774" mass="88664">MWRTRSKLARPKSPPPSNDKNQGDHANVVEFTNGNNLFNVVSETPPKNPTESLKECVIKRSVSLESVFEGDGTKMRPNLKWRMGDECVSLEKYIHVYTRNPEELYEAVKKRVIEKEEEEDYEENELYHKEIKASLIGIDETKMKSNLRILDNFIREEEEKEKAKSKLKQVNTENADEAIDGTINVKIRAEEEPVLPPDQTGRCYEDIDGTRRKRKEKAKSELKQVHTEIADPAAIDVTDNDKISDEKEKTVLPPDQTGSCYEDIDGADTVRYEKKINTCFDLIFEKPKKQMSKPKLSSEKRKTVNMVPNVEDQSILSNENKEDVKREENKNISFDIMFENPKKRTSKPKLSSEKRKIVNLIPNITDQRIKSNENIKAVNLEEKKINTSFDIMFDSPNKQRTKPKLNSGGRKAKFQLKYINEKKDKSDDNKPKEDARTADRQIAVENVDSTYKEEQDLNKNVSFDVFFESAKKLKPKPNLSFINRKQENESKNKIDDNEVQKEEKHEKFQIVPCKTPEVNLENGGKLGGKFTNGKLGGKFANDVVRKAVKEIRFRFSFLHETSSIPSKIPVMVRRFNGENKSLTKLNNERLRVNSTRRIHVRVLKVTNTNRATLTGPSAVRSFPEGQNINKRKKESLDENRISSPSAMGMLPPIVDRTDTYINRPLSASGFAKLPPIKSINKTKEMDRPRSSARLSPLFTAFENTENRPLSACGSPKLPPVIDINKIEMCRPTSSLSGYTLLPPIPSYKQSSAENDKMKNQTDREETDLPPNREE</sequence>
<dbReference type="Proteomes" id="UP000683360">
    <property type="component" value="Unassembled WGS sequence"/>
</dbReference>
<protein>
    <submittedName>
        <fullName evidence="2">Uncharacterized protein</fullName>
    </submittedName>
</protein>
<dbReference type="EMBL" id="CAJPWZ010003327">
    <property type="protein sequence ID" value="CAG2257365.1"/>
    <property type="molecule type" value="Genomic_DNA"/>
</dbReference>
<keyword evidence="3" id="KW-1185">Reference proteome</keyword>
<proteinExistence type="predicted"/>
<evidence type="ECO:0000313" key="3">
    <source>
        <dbReference type="Proteomes" id="UP000683360"/>
    </source>
</evidence>
<gene>
    <name evidence="2" type="ORF">MEDL_68621</name>
</gene>
<organism evidence="2 3">
    <name type="scientific">Mytilus edulis</name>
    <name type="common">Blue mussel</name>
    <dbReference type="NCBI Taxonomy" id="6550"/>
    <lineage>
        <taxon>Eukaryota</taxon>
        <taxon>Metazoa</taxon>
        <taxon>Spiralia</taxon>
        <taxon>Lophotrochozoa</taxon>
        <taxon>Mollusca</taxon>
        <taxon>Bivalvia</taxon>
        <taxon>Autobranchia</taxon>
        <taxon>Pteriomorphia</taxon>
        <taxon>Mytilida</taxon>
        <taxon>Mytiloidea</taxon>
        <taxon>Mytilidae</taxon>
        <taxon>Mytilinae</taxon>
        <taxon>Mytilus</taxon>
    </lineage>
</organism>
<feature type="region of interest" description="Disordered" evidence="1">
    <location>
        <begin position="1"/>
        <end position="27"/>
    </location>
</feature>
<reference evidence="2" key="1">
    <citation type="submission" date="2021-03" db="EMBL/GenBank/DDBJ databases">
        <authorList>
            <person name="Bekaert M."/>
        </authorList>
    </citation>
    <scope>NUCLEOTIDE SEQUENCE</scope>
</reference>
<name>A0A8S3VPP6_MYTED</name>
<accession>A0A8S3VPP6</accession>
<feature type="region of interest" description="Disordered" evidence="1">
    <location>
        <begin position="734"/>
        <end position="774"/>
    </location>
</feature>
<comment type="caution">
    <text evidence="2">The sequence shown here is derived from an EMBL/GenBank/DDBJ whole genome shotgun (WGS) entry which is preliminary data.</text>
</comment>